<gene>
    <name evidence="2" type="ORF">CEXT_67821</name>
</gene>
<dbReference type="AlphaFoldDB" id="A0AAV4P2U6"/>
<sequence>MVLPRTSENDGIRVNPNVYYVFICALQLVDVTCLTFLNQKTEKVGGEALRSRSQFSVSTHPKENSLQNQQPKKRPASKSSYQRLPRLY</sequence>
<feature type="region of interest" description="Disordered" evidence="1">
    <location>
        <begin position="48"/>
        <end position="88"/>
    </location>
</feature>
<accession>A0AAV4P2U6</accession>
<comment type="caution">
    <text evidence="2">The sequence shown here is derived from an EMBL/GenBank/DDBJ whole genome shotgun (WGS) entry which is preliminary data.</text>
</comment>
<dbReference type="Proteomes" id="UP001054945">
    <property type="component" value="Unassembled WGS sequence"/>
</dbReference>
<organism evidence="2 3">
    <name type="scientific">Caerostris extrusa</name>
    <name type="common">Bark spider</name>
    <name type="synonym">Caerostris bankana</name>
    <dbReference type="NCBI Taxonomy" id="172846"/>
    <lineage>
        <taxon>Eukaryota</taxon>
        <taxon>Metazoa</taxon>
        <taxon>Ecdysozoa</taxon>
        <taxon>Arthropoda</taxon>
        <taxon>Chelicerata</taxon>
        <taxon>Arachnida</taxon>
        <taxon>Araneae</taxon>
        <taxon>Araneomorphae</taxon>
        <taxon>Entelegynae</taxon>
        <taxon>Araneoidea</taxon>
        <taxon>Araneidae</taxon>
        <taxon>Caerostris</taxon>
    </lineage>
</organism>
<keyword evidence="3" id="KW-1185">Reference proteome</keyword>
<evidence type="ECO:0000256" key="1">
    <source>
        <dbReference type="SAM" id="MobiDB-lite"/>
    </source>
</evidence>
<protein>
    <submittedName>
        <fullName evidence="2">Uncharacterized protein</fullName>
    </submittedName>
</protein>
<name>A0AAV4P2U6_CAEEX</name>
<feature type="compositionally biased region" description="Polar residues" evidence="1">
    <location>
        <begin position="51"/>
        <end position="70"/>
    </location>
</feature>
<evidence type="ECO:0000313" key="2">
    <source>
        <dbReference type="EMBL" id="GIX90320.1"/>
    </source>
</evidence>
<reference evidence="2 3" key="1">
    <citation type="submission" date="2021-06" db="EMBL/GenBank/DDBJ databases">
        <title>Caerostris extrusa draft genome.</title>
        <authorList>
            <person name="Kono N."/>
            <person name="Arakawa K."/>
        </authorList>
    </citation>
    <scope>NUCLEOTIDE SEQUENCE [LARGE SCALE GENOMIC DNA]</scope>
</reference>
<dbReference type="EMBL" id="BPLR01003929">
    <property type="protein sequence ID" value="GIX90320.1"/>
    <property type="molecule type" value="Genomic_DNA"/>
</dbReference>
<evidence type="ECO:0000313" key="3">
    <source>
        <dbReference type="Proteomes" id="UP001054945"/>
    </source>
</evidence>
<proteinExistence type="predicted"/>